<dbReference type="OrthoDB" id="4159998at2759"/>
<evidence type="ECO:0000313" key="2">
    <source>
        <dbReference type="EMBL" id="EXJ55420.1"/>
    </source>
</evidence>
<evidence type="ECO:0000256" key="1">
    <source>
        <dbReference type="SAM" id="MobiDB-lite"/>
    </source>
</evidence>
<feature type="compositionally biased region" description="Basic and acidic residues" evidence="1">
    <location>
        <begin position="1"/>
        <end position="16"/>
    </location>
</feature>
<protein>
    <submittedName>
        <fullName evidence="2">Uncharacterized protein</fullName>
    </submittedName>
</protein>
<accession>W9VQY8</accession>
<sequence>MSIHKQNEPAANHEEVVAPVPPADDEMRLRSTKGDEGKSCRPSCSTYSKEWRRRGGKMVTPTEQSAGGGPAAVTSVDSDIEFGDRVPVNRLVGAGESSSFEIQGSAVAERQTLGAVSRTLQTNASDQHVQREKNKRKRSPTIRKILCAFKIR</sequence>
<feature type="region of interest" description="Disordered" evidence="1">
    <location>
        <begin position="119"/>
        <end position="139"/>
    </location>
</feature>
<feature type="region of interest" description="Disordered" evidence="1">
    <location>
        <begin position="1"/>
        <end position="75"/>
    </location>
</feature>
<dbReference type="AlphaFoldDB" id="W9VQY8"/>
<comment type="caution">
    <text evidence="2">The sequence shown here is derived from an EMBL/GenBank/DDBJ whole genome shotgun (WGS) entry which is preliminary data.</text>
</comment>
<dbReference type="RefSeq" id="XP_007760530.1">
    <property type="nucleotide sequence ID" value="XM_007762340.1"/>
</dbReference>
<dbReference type="HOGENOM" id="CLU_1722188_0_0_1"/>
<feature type="compositionally biased region" description="Basic and acidic residues" evidence="1">
    <location>
        <begin position="25"/>
        <end position="39"/>
    </location>
</feature>
<dbReference type="EMBL" id="AMGW01000006">
    <property type="protein sequence ID" value="EXJ55420.1"/>
    <property type="molecule type" value="Genomic_DNA"/>
</dbReference>
<evidence type="ECO:0000313" key="3">
    <source>
        <dbReference type="Proteomes" id="UP000019473"/>
    </source>
</evidence>
<organism evidence="2 3">
    <name type="scientific">Cladophialophora yegresii CBS 114405</name>
    <dbReference type="NCBI Taxonomy" id="1182544"/>
    <lineage>
        <taxon>Eukaryota</taxon>
        <taxon>Fungi</taxon>
        <taxon>Dikarya</taxon>
        <taxon>Ascomycota</taxon>
        <taxon>Pezizomycotina</taxon>
        <taxon>Eurotiomycetes</taxon>
        <taxon>Chaetothyriomycetidae</taxon>
        <taxon>Chaetothyriales</taxon>
        <taxon>Herpotrichiellaceae</taxon>
        <taxon>Cladophialophora</taxon>
    </lineage>
</organism>
<keyword evidence="3" id="KW-1185">Reference proteome</keyword>
<proteinExistence type="predicted"/>
<name>W9VQY8_9EURO</name>
<reference evidence="2 3" key="1">
    <citation type="submission" date="2013-03" db="EMBL/GenBank/DDBJ databases">
        <title>The Genome Sequence of Cladophialophora yegresii CBS 114405.</title>
        <authorList>
            <consortium name="The Broad Institute Genomics Platform"/>
            <person name="Cuomo C."/>
            <person name="de Hoog S."/>
            <person name="Gorbushina A."/>
            <person name="Walker B."/>
            <person name="Young S.K."/>
            <person name="Zeng Q."/>
            <person name="Gargeya S."/>
            <person name="Fitzgerald M."/>
            <person name="Haas B."/>
            <person name="Abouelleil A."/>
            <person name="Allen A.W."/>
            <person name="Alvarado L."/>
            <person name="Arachchi H.M."/>
            <person name="Berlin A.M."/>
            <person name="Chapman S.B."/>
            <person name="Gainer-Dewar J."/>
            <person name="Goldberg J."/>
            <person name="Griggs A."/>
            <person name="Gujja S."/>
            <person name="Hansen M."/>
            <person name="Howarth C."/>
            <person name="Imamovic A."/>
            <person name="Ireland A."/>
            <person name="Larimer J."/>
            <person name="McCowan C."/>
            <person name="Murphy C."/>
            <person name="Pearson M."/>
            <person name="Poon T.W."/>
            <person name="Priest M."/>
            <person name="Roberts A."/>
            <person name="Saif S."/>
            <person name="Shea T."/>
            <person name="Sisk P."/>
            <person name="Sykes S."/>
            <person name="Wortman J."/>
            <person name="Nusbaum C."/>
            <person name="Birren B."/>
        </authorList>
    </citation>
    <scope>NUCLEOTIDE SEQUENCE [LARGE SCALE GENOMIC DNA]</scope>
    <source>
        <strain evidence="2 3">CBS 114405</strain>
    </source>
</reference>
<dbReference type="GeneID" id="19182915"/>
<gene>
    <name evidence="2" type="ORF">A1O7_08347</name>
</gene>
<dbReference type="Proteomes" id="UP000019473">
    <property type="component" value="Unassembled WGS sequence"/>
</dbReference>
<dbReference type="VEuPathDB" id="FungiDB:A1O7_08347"/>